<name>A0AAV7XAS1_9NEOP</name>
<feature type="signal peptide" evidence="2">
    <location>
        <begin position="1"/>
        <end position="18"/>
    </location>
</feature>
<evidence type="ECO:0000256" key="2">
    <source>
        <dbReference type="SAM" id="SignalP"/>
    </source>
</evidence>
<proteinExistence type="predicted"/>
<feature type="region of interest" description="Disordered" evidence="1">
    <location>
        <begin position="32"/>
        <end position="65"/>
    </location>
</feature>
<dbReference type="AlphaFoldDB" id="A0AAV7XAS1"/>
<feature type="region of interest" description="Disordered" evidence="1">
    <location>
        <begin position="78"/>
        <end position="125"/>
    </location>
</feature>
<protein>
    <submittedName>
        <fullName evidence="3">Uncharacterized protein</fullName>
    </submittedName>
</protein>
<evidence type="ECO:0000313" key="4">
    <source>
        <dbReference type="Proteomes" id="UP001075354"/>
    </source>
</evidence>
<dbReference type="Proteomes" id="UP001075354">
    <property type="component" value="Chromosome 10"/>
</dbReference>
<keyword evidence="2" id="KW-0732">Signal</keyword>
<dbReference type="EMBL" id="JAPTSV010000010">
    <property type="protein sequence ID" value="KAJ1523111.1"/>
    <property type="molecule type" value="Genomic_DNA"/>
</dbReference>
<reference evidence="3" key="1">
    <citation type="submission" date="2022-12" db="EMBL/GenBank/DDBJ databases">
        <title>Chromosome-level genome assembly of the bean flower thrips Megalurothrips usitatus.</title>
        <authorList>
            <person name="Ma L."/>
            <person name="Liu Q."/>
            <person name="Li H."/>
            <person name="Cai W."/>
        </authorList>
    </citation>
    <scope>NUCLEOTIDE SEQUENCE</scope>
    <source>
        <strain evidence="3">Cailab_2022a</strain>
    </source>
</reference>
<comment type="caution">
    <text evidence="3">The sequence shown here is derived from an EMBL/GenBank/DDBJ whole genome shotgun (WGS) entry which is preliminary data.</text>
</comment>
<organism evidence="3 4">
    <name type="scientific">Megalurothrips usitatus</name>
    <name type="common">bean blossom thrips</name>
    <dbReference type="NCBI Taxonomy" id="439358"/>
    <lineage>
        <taxon>Eukaryota</taxon>
        <taxon>Metazoa</taxon>
        <taxon>Ecdysozoa</taxon>
        <taxon>Arthropoda</taxon>
        <taxon>Hexapoda</taxon>
        <taxon>Insecta</taxon>
        <taxon>Pterygota</taxon>
        <taxon>Neoptera</taxon>
        <taxon>Paraneoptera</taxon>
        <taxon>Thysanoptera</taxon>
        <taxon>Terebrantia</taxon>
        <taxon>Thripoidea</taxon>
        <taxon>Thripidae</taxon>
        <taxon>Megalurothrips</taxon>
    </lineage>
</organism>
<feature type="compositionally biased region" description="Gly residues" evidence="1">
    <location>
        <begin position="98"/>
        <end position="109"/>
    </location>
</feature>
<evidence type="ECO:0000313" key="3">
    <source>
        <dbReference type="EMBL" id="KAJ1523111.1"/>
    </source>
</evidence>
<accession>A0AAV7XAS1</accession>
<evidence type="ECO:0000256" key="1">
    <source>
        <dbReference type="SAM" id="MobiDB-lite"/>
    </source>
</evidence>
<keyword evidence="4" id="KW-1185">Reference proteome</keyword>
<sequence length="254" mass="27428">MIVLWSILSNSVLHSVILTIIKAPIQLGNQDIQSEGERDDPEEFVEPHGDPINPIQLGESSESQVDDPIELNTWSAMGESTWDEGPSTSGHGADMSDPGGGGSPGGGVVPDGPSCNGPSEKRKARYQRLKRQRLRKEGKEVLSEAKKMKKRVRAKAMKKLKRQKEREASQNYSKCYHFEPTSILRGRLEGIPLGCTSDVMDAARMASGSNGYAGRAGDTLRMARGCRGLDVLRMHIGCASDGADGTRMASGPHG</sequence>
<feature type="chain" id="PRO_5043384070" evidence="2">
    <location>
        <begin position="19"/>
        <end position="254"/>
    </location>
</feature>
<gene>
    <name evidence="3" type="ORF">ONE63_001004</name>
</gene>